<comment type="caution">
    <text evidence="1">The sequence shown here is derived from an EMBL/GenBank/DDBJ whole genome shotgun (WGS) entry which is preliminary data.</text>
</comment>
<organism evidence="1 2">
    <name type="scientific">Photorhabdus bodei</name>
    <dbReference type="NCBI Taxonomy" id="2029681"/>
    <lineage>
        <taxon>Bacteria</taxon>
        <taxon>Pseudomonadati</taxon>
        <taxon>Pseudomonadota</taxon>
        <taxon>Gammaproteobacteria</taxon>
        <taxon>Enterobacterales</taxon>
        <taxon>Morganellaceae</taxon>
        <taxon>Photorhabdus</taxon>
    </lineage>
</organism>
<gene>
    <name evidence="1" type="ORF">CKY02_12055</name>
</gene>
<proteinExistence type="predicted"/>
<dbReference type="AlphaFoldDB" id="A0A329X5K8"/>
<dbReference type="EMBL" id="NSCM01000018">
    <property type="protein sequence ID" value="RAX12169.1"/>
    <property type="molecule type" value="Genomic_DNA"/>
</dbReference>
<accession>A0A329X5K8</accession>
<reference evidence="1 2" key="1">
    <citation type="journal article" date="2018" name="Int. J. Syst. Evol. Microbiol.">
        <title>Whole-genome-based revisit of Photorhabdus phylogeny: proposal for the elevation of most Photorhabdus subspecies to the species level and description of one novel species Photorhabdus bodei sp. nov., and one novel subspecies Photorhabdus laumondii subsp. clarkei subsp. nov.</title>
        <authorList>
            <person name="Machado R.A.R."/>
            <person name="Wuthrich D."/>
            <person name="Kuhnert P."/>
            <person name="Arce C.C.M."/>
            <person name="Thonen L."/>
            <person name="Ruiz C."/>
            <person name="Zhang X."/>
            <person name="Robert C.A.M."/>
            <person name="Karimi J."/>
            <person name="Kamali S."/>
            <person name="Ma J."/>
            <person name="Bruggmann R."/>
            <person name="Erb M."/>
        </authorList>
    </citation>
    <scope>NUCLEOTIDE SEQUENCE [LARGE SCALE GENOMIC DNA]</scope>
    <source>
        <strain evidence="1 2">LJ24-63</strain>
    </source>
</reference>
<dbReference type="Proteomes" id="UP000250919">
    <property type="component" value="Unassembled WGS sequence"/>
</dbReference>
<evidence type="ECO:0000313" key="2">
    <source>
        <dbReference type="Proteomes" id="UP000250919"/>
    </source>
</evidence>
<name>A0A329X5K8_9GAMM</name>
<sequence length="71" mass="8090">MNGRMLSETNLFQIEHGPTMEWATVIFITTPLRDKSYFHIGRVWFVFIVQGALMTATPKIIGSFPCKKVAD</sequence>
<protein>
    <submittedName>
        <fullName evidence="1">Uncharacterized protein</fullName>
    </submittedName>
</protein>
<evidence type="ECO:0000313" key="1">
    <source>
        <dbReference type="EMBL" id="RAX12169.1"/>
    </source>
</evidence>